<evidence type="ECO:0000313" key="8">
    <source>
        <dbReference type="Proteomes" id="UP001151699"/>
    </source>
</evidence>
<dbReference type="GO" id="GO:0003677">
    <property type="term" value="F:DNA binding"/>
    <property type="evidence" value="ECO:0007669"/>
    <property type="project" value="UniProtKB-UniRule"/>
</dbReference>
<dbReference type="Proteomes" id="UP001151699">
    <property type="component" value="Chromosome B"/>
</dbReference>
<keyword evidence="4 5" id="KW-0238">DNA-binding</keyword>
<dbReference type="Pfam" id="PF05485">
    <property type="entry name" value="THAP"/>
    <property type="match status" value="1"/>
</dbReference>
<keyword evidence="3" id="KW-0862">Zinc</keyword>
<keyword evidence="8" id="KW-1185">Reference proteome</keyword>
<evidence type="ECO:0000313" key="7">
    <source>
        <dbReference type="EMBL" id="KAJ6641171.1"/>
    </source>
</evidence>
<evidence type="ECO:0000256" key="3">
    <source>
        <dbReference type="ARBA" id="ARBA00022833"/>
    </source>
</evidence>
<dbReference type="AlphaFoldDB" id="A0A9Q0N100"/>
<sequence>MICIVFHLRQKRIWMEKIRTLYLGPRENAKICRKHFKENDLLYDVDGKFRLKPNAIPCLFLPGPPISDWDHNYYLIDSGKKRRTVRVKLTPEVPNILTVRDVCVVLFFQNIVLIVNLYQSNVGNEIEVGE</sequence>
<evidence type="ECO:0000256" key="4">
    <source>
        <dbReference type="ARBA" id="ARBA00023125"/>
    </source>
</evidence>
<dbReference type="InterPro" id="IPR006612">
    <property type="entry name" value="THAP_Znf"/>
</dbReference>
<name>A0A9Q0N100_9DIPT</name>
<keyword evidence="2 5" id="KW-0863">Zinc-finger</keyword>
<dbReference type="SMART" id="SM00980">
    <property type="entry name" value="THAP"/>
    <property type="match status" value="1"/>
</dbReference>
<evidence type="ECO:0000256" key="1">
    <source>
        <dbReference type="ARBA" id="ARBA00022723"/>
    </source>
</evidence>
<dbReference type="PROSITE" id="PS50950">
    <property type="entry name" value="ZF_THAP"/>
    <property type="match status" value="1"/>
</dbReference>
<reference evidence="7" key="1">
    <citation type="submission" date="2022-07" db="EMBL/GenBank/DDBJ databases">
        <authorList>
            <person name="Trinca V."/>
            <person name="Uliana J.V.C."/>
            <person name="Torres T.T."/>
            <person name="Ward R.J."/>
            <person name="Monesi N."/>
        </authorList>
    </citation>
    <scope>NUCLEOTIDE SEQUENCE</scope>
    <source>
        <strain evidence="7">HSMRA1968</strain>
        <tissue evidence="7">Whole embryos</tissue>
    </source>
</reference>
<dbReference type="GO" id="GO:0008270">
    <property type="term" value="F:zinc ion binding"/>
    <property type="evidence" value="ECO:0007669"/>
    <property type="project" value="UniProtKB-KW"/>
</dbReference>
<dbReference type="OrthoDB" id="6781410at2759"/>
<feature type="domain" description="THAP-type" evidence="6">
    <location>
        <begin position="1"/>
        <end position="60"/>
    </location>
</feature>
<protein>
    <recommendedName>
        <fullName evidence="6">THAP-type domain-containing protein</fullName>
    </recommendedName>
</protein>
<accession>A0A9Q0N100</accession>
<gene>
    <name evidence="7" type="ORF">Bhyg_06106</name>
</gene>
<comment type="caution">
    <text evidence="7">The sequence shown here is derived from an EMBL/GenBank/DDBJ whole genome shotgun (WGS) entry which is preliminary data.</text>
</comment>
<proteinExistence type="predicted"/>
<dbReference type="EMBL" id="WJQU01000002">
    <property type="protein sequence ID" value="KAJ6641171.1"/>
    <property type="molecule type" value="Genomic_DNA"/>
</dbReference>
<evidence type="ECO:0000256" key="5">
    <source>
        <dbReference type="PROSITE-ProRule" id="PRU00309"/>
    </source>
</evidence>
<organism evidence="7 8">
    <name type="scientific">Pseudolycoriella hygida</name>
    <dbReference type="NCBI Taxonomy" id="35572"/>
    <lineage>
        <taxon>Eukaryota</taxon>
        <taxon>Metazoa</taxon>
        <taxon>Ecdysozoa</taxon>
        <taxon>Arthropoda</taxon>
        <taxon>Hexapoda</taxon>
        <taxon>Insecta</taxon>
        <taxon>Pterygota</taxon>
        <taxon>Neoptera</taxon>
        <taxon>Endopterygota</taxon>
        <taxon>Diptera</taxon>
        <taxon>Nematocera</taxon>
        <taxon>Sciaroidea</taxon>
        <taxon>Sciaridae</taxon>
        <taxon>Pseudolycoriella</taxon>
    </lineage>
</organism>
<evidence type="ECO:0000256" key="2">
    <source>
        <dbReference type="ARBA" id="ARBA00022771"/>
    </source>
</evidence>
<evidence type="ECO:0000259" key="6">
    <source>
        <dbReference type="PROSITE" id="PS50950"/>
    </source>
</evidence>
<feature type="non-terminal residue" evidence="7">
    <location>
        <position position="130"/>
    </location>
</feature>
<dbReference type="SUPFAM" id="SSF57716">
    <property type="entry name" value="Glucocorticoid receptor-like (DNA-binding domain)"/>
    <property type="match status" value="1"/>
</dbReference>
<keyword evidence="1" id="KW-0479">Metal-binding</keyword>